<feature type="region of interest" description="Disordered" evidence="1">
    <location>
        <begin position="1"/>
        <end position="22"/>
    </location>
</feature>
<dbReference type="EMBL" id="CP015600">
    <property type="protein sequence ID" value="ANF87095.1"/>
    <property type="molecule type" value="Genomic_DNA"/>
</dbReference>
<dbReference type="GO" id="GO:0016787">
    <property type="term" value="F:hydrolase activity"/>
    <property type="evidence" value="ECO:0007669"/>
    <property type="project" value="InterPro"/>
</dbReference>
<proteinExistence type="predicted"/>
<protein>
    <submittedName>
        <fullName evidence="3">GntR family transcriptional regulator</fullName>
    </submittedName>
</protein>
<accession>A0A172Z3F8</accession>
<evidence type="ECO:0000256" key="1">
    <source>
        <dbReference type="SAM" id="MobiDB-lite"/>
    </source>
</evidence>
<organism evidence="3 4">
    <name type="scientific">Pseudomonas antarctica</name>
    <dbReference type="NCBI Taxonomy" id="219572"/>
    <lineage>
        <taxon>Bacteria</taxon>
        <taxon>Pseudomonadati</taxon>
        <taxon>Pseudomonadota</taxon>
        <taxon>Gammaproteobacteria</taxon>
        <taxon>Pseudomonadales</taxon>
        <taxon>Pseudomonadaceae</taxon>
        <taxon>Pseudomonas</taxon>
    </lineage>
</organism>
<dbReference type="Proteomes" id="UP000077829">
    <property type="component" value="Chromosome"/>
</dbReference>
<dbReference type="PATRIC" id="fig|219572.3.peg.3829"/>
<dbReference type="PANTHER" id="PTHR35563">
    <property type="entry name" value="BARREL METAL-DEPENDENT HYDROLASE, PUTATIVE (AFU_ORTHOLOGUE AFUA_1G16240)-RELATED"/>
    <property type="match status" value="1"/>
</dbReference>
<reference evidence="3 4" key="1">
    <citation type="submission" date="2016-05" db="EMBL/GenBank/DDBJ databases">
        <title>Complete genome sequence of Pseudomonas antarctica PAMC 27494.</title>
        <authorList>
            <person name="Lee J."/>
        </authorList>
    </citation>
    <scope>NUCLEOTIDE SEQUENCE [LARGE SCALE GENOMIC DNA]</scope>
    <source>
        <strain evidence="3 4">PAMC 27494</strain>
    </source>
</reference>
<dbReference type="AlphaFoldDB" id="A0A172Z3F8"/>
<name>A0A172Z3F8_9PSED</name>
<feature type="domain" description="Amidohydrolase-related" evidence="2">
    <location>
        <begin position="30"/>
        <end position="296"/>
    </location>
</feature>
<dbReference type="RefSeq" id="WP_064453125.1">
    <property type="nucleotide sequence ID" value="NZ_CP015600.1"/>
</dbReference>
<dbReference type="KEGG" id="panr:A7J50_3721"/>
<sequence>MKAPPDEPSTCAPADPTPRPPTFTLPAGAVDCHAHVFLDPRAFPFHQPRSYTPPPALLEAYCAMHRTLGIARGVLVQPSVYGDDNSAQANALVSLRGKGLDYRGVAVVRGNVTDVELDRLGRIGFCGVRLNLLFEGGIAWADVVHLASRLAERNWHLQCLIDISTFPRLTHRLGNLAVPVVIDHMGHFNAEKGAAHPSFQNLLRLLDTGRAWVKLSGAYRLTRQNHPPYSDVQPLAEALVQANPQRLVWGSDWPHPHIRGAMPNDGHLLDLLAGWAPDQATRQAILVSNPEALYGFAPVGQKNGHCR</sequence>
<evidence type="ECO:0000313" key="4">
    <source>
        <dbReference type="Proteomes" id="UP000077829"/>
    </source>
</evidence>
<dbReference type="STRING" id="219572.A7J50_3721"/>
<dbReference type="SUPFAM" id="SSF51556">
    <property type="entry name" value="Metallo-dependent hydrolases"/>
    <property type="match status" value="1"/>
</dbReference>
<dbReference type="Gene3D" id="3.20.20.140">
    <property type="entry name" value="Metal-dependent hydrolases"/>
    <property type="match status" value="1"/>
</dbReference>
<evidence type="ECO:0000259" key="2">
    <source>
        <dbReference type="Pfam" id="PF04909"/>
    </source>
</evidence>
<dbReference type="PANTHER" id="PTHR35563:SF2">
    <property type="entry name" value="BARREL METAL-DEPENDENT HYDROLASE, PUTATIVE (AFU_ORTHOLOGUE AFUA_1G16240)-RELATED"/>
    <property type="match status" value="1"/>
</dbReference>
<evidence type="ECO:0000313" key="3">
    <source>
        <dbReference type="EMBL" id="ANF87095.1"/>
    </source>
</evidence>
<dbReference type="Pfam" id="PF04909">
    <property type="entry name" value="Amidohydro_2"/>
    <property type="match status" value="1"/>
</dbReference>
<dbReference type="InterPro" id="IPR052358">
    <property type="entry name" value="Aro_Compnd_Degr_Hydrolases"/>
</dbReference>
<dbReference type="InterPro" id="IPR006680">
    <property type="entry name" value="Amidohydro-rel"/>
</dbReference>
<dbReference type="InterPro" id="IPR032466">
    <property type="entry name" value="Metal_Hydrolase"/>
</dbReference>
<gene>
    <name evidence="3" type="ORF">A7J50_3721</name>
</gene>